<dbReference type="EMBL" id="VIIS01000476">
    <property type="protein sequence ID" value="KAF0308647.1"/>
    <property type="molecule type" value="Genomic_DNA"/>
</dbReference>
<sequence>MFGGRTEEVASTPRQERKKRAPRCLERRAEAASSLQERPGFVVKKALDSVSCSTCQEALVSDIQPDDMTQLYHLFIISAR</sequence>
<evidence type="ECO:0000313" key="3">
    <source>
        <dbReference type="Proteomes" id="UP000440578"/>
    </source>
</evidence>
<feature type="region of interest" description="Disordered" evidence="1">
    <location>
        <begin position="1"/>
        <end position="25"/>
    </location>
</feature>
<protein>
    <submittedName>
        <fullName evidence="2">Uncharacterized protein</fullName>
    </submittedName>
</protein>
<organism evidence="2 3">
    <name type="scientific">Amphibalanus amphitrite</name>
    <name type="common">Striped barnacle</name>
    <name type="synonym">Balanus amphitrite</name>
    <dbReference type="NCBI Taxonomy" id="1232801"/>
    <lineage>
        <taxon>Eukaryota</taxon>
        <taxon>Metazoa</taxon>
        <taxon>Ecdysozoa</taxon>
        <taxon>Arthropoda</taxon>
        <taxon>Crustacea</taxon>
        <taxon>Multicrustacea</taxon>
        <taxon>Cirripedia</taxon>
        <taxon>Thoracica</taxon>
        <taxon>Thoracicalcarea</taxon>
        <taxon>Balanomorpha</taxon>
        <taxon>Balanoidea</taxon>
        <taxon>Balanidae</taxon>
        <taxon>Amphibalaninae</taxon>
        <taxon>Amphibalanus</taxon>
    </lineage>
</organism>
<evidence type="ECO:0000256" key="1">
    <source>
        <dbReference type="SAM" id="MobiDB-lite"/>
    </source>
</evidence>
<gene>
    <name evidence="2" type="ORF">FJT64_020186</name>
</gene>
<evidence type="ECO:0000313" key="2">
    <source>
        <dbReference type="EMBL" id="KAF0308647.1"/>
    </source>
</evidence>
<name>A0A6A4WMR4_AMPAM</name>
<accession>A0A6A4WMR4</accession>
<proteinExistence type="predicted"/>
<reference evidence="2 3" key="1">
    <citation type="submission" date="2019-07" db="EMBL/GenBank/DDBJ databases">
        <title>Draft genome assembly of a fouling barnacle, Amphibalanus amphitrite (Darwin, 1854): The first reference genome for Thecostraca.</title>
        <authorList>
            <person name="Kim W."/>
        </authorList>
    </citation>
    <scope>NUCLEOTIDE SEQUENCE [LARGE SCALE GENOMIC DNA]</scope>
    <source>
        <strain evidence="2">SNU_AA5</strain>
        <tissue evidence="2">Soma without cirri and trophi</tissue>
    </source>
</reference>
<keyword evidence="3" id="KW-1185">Reference proteome</keyword>
<dbReference type="AlphaFoldDB" id="A0A6A4WMR4"/>
<comment type="caution">
    <text evidence="2">The sequence shown here is derived from an EMBL/GenBank/DDBJ whole genome shotgun (WGS) entry which is preliminary data.</text>
</comment>
<dbReference type="Proteomes" id="UP000440578">
    <property type="component" value="Unassembled WGS sequence"/>
</dbReference>